<evidence type="ECO:0000256" key="2">
    <source>
        <dbReference type="SAM" id="Phobius"/>
    </source>
</evidence>
<keyword evidence="2" id="KW-0812">Transmembrane</keyword>
<dbReference type="PANTHER" id="PTHR35335:SF1">
    <property type="entry name" value="UPF0716 PROTEIN FXSA"/>
    <property type="match status" value="1"/>
</dbReference>
<feature type="transmembrane region" description="Helical" evidence="2">
    <location>
        <begin position="31"/>
        <end position="49"/>
    </location>
</feature>
<dbReference type="PANTHER" id="PTHR35335">
    <property type="entry name" value="UPF0716 PROTEIN FXSA"/>
    <property type="match status" value="1"/>
</dbReference>
<dbReference type="Pfam" id="PF04186">
    <property type="entry name" value="FxsA"/>
    <property type="match status" value="1"/>
</dbReference>
<keyword evidence="2" id="KW-1133">Transmembrane helix</keyword>
<accession>A0A6G7YA25</accession>
<feature type="transmembrane region" description="Helical" evidence="2">
    <location>
        <begin position="77"/>
        <end position="103"/>
    </location>
</feature>
<protein>
    <submittedName>
        <fullName evidence="3">FxsA family protein</fullName>
    </submittedName>
</protein>
<evidence type="ECO:0000313" key="3">
    <source>
        <dbReference type="EMBL" id="QIK73491.1"/>
    </source>
</evidence>
<dbReference type="InterPro" id="IPR007313">
    <property type="entry name" value="FxsA"/>
</dbReference>
<feature type="transmembrane region" description="Helical" evidence="2">
    <location>
        <begin position="6"/>
        <end position="24"/>
    </location>
</feature>
<sequence length="172" mass="18332">MSLSRVTLVVLAVLAVAEIALLAWIAQGIGVGWTLLLLLAGGVVGGLIWRHEGSKAWASLRDAQAHPDEASARMSDAALVLTGGLLFLLPGILSDVVGLMFIIPATRPLARRGVKALFAGITRPYRDQMDLLLAQMDPGSVVEGETVRDPERPDRNTPKPDDPTVIKGEIEP</sequence>
<feature type="compositionally biased region" description="Basic and acidic residues" evidence="1">
    <location>
        <begin position="145"/>
        <end position="172"/>
    </location>
</feature>
<dbReference type="GO" id="GO:0016020">
    <property type="term" value="C:membrane"/>
    <property type="evidence" value="ECO:0007669"/>
    <property type="project" value="InterPro"/>
</dbReference>
<keyword evidence="2" id="KW-0472">Membrane</keyword>
<reference evidence="3 4" key="1">
    <citation type="submission" date="2020-03" db="EMBL/GenBank/DDBJ databases">
        <title>Propioniciclava sp. nov., isolated from Hydrophilus acuminatus.</title>
        <authorList>
            <person name="Hyun D.-W."/>
            <person name="Bae J.-W."/>
        </authorList>
    </citation>
    <scope>NUCLEOTIDE SEQUENCE [LARGE SCALE GENOMIC DNA]</scope>
    <source>
        <strain evidence="3 4">HDW11</strain>
    </source>
</reference>
<gene>
    <name evidence="3" type="ORF">G7070_16030</name>
</gene>
<feature type="region of interest" description="Disordered" evidence="1">
    <location>
        <begin position="140"/>
        <end position="172"/>
    </location>
</feature>
<evidence type="ECO:0000313" key="4">
    <source>
        <dbReference type="Proteomes" id="UP000501058"/>
    </source>
</evidence>
<proteinExistence type="predicted"/>
<dbReference type="NCBIfam" id="NF008528">
    <property type="entry name" value="PRK11463.1-2"/>
    <property type="match status" value="1"/>
</dbReference>
<dbReference type="EMBL" id="CP049865">
    <property type="protein sequence ID" value="QIK73491.1"/>
    <property type="molecule type" value="Genomic_DNA"/>
</dbReference>
<keyword evidence="4" id="KW-1185">Reference proteome</keyword>
<dbReference type="RefSeq" id="WP_166234560.1">
    <property type="nucleotide sequence ID" value="NZ_CP049865.1"/>
</dbReference>
<name>A0A6G7YA25_9ACTN</name>
<organism evidence="3 4">
    <name type="scientific">Propioniciclava coleopterorum</name>
    <dbReference type="NCBI Taxonomy" id="2714937"/>
    <lineage>
        <taxon>Bacteria</taxon>
        <taxon>Bacillati</taxon>
        <taxon>Actinomycetota</taxon>
        <taxon>Actinomycetes</taxon>
        <taxon>Propionibacteriales</taxon>
        <taxon>Propionibacteriaceae</taxon>
        <taxon>Propioniciclava</taxon>
    </lineage>
</organism>
<dbReference type="AlphaFoldDB" id="A0A6G7YA25"/>
<dbReference type="KEGG" id="prv:G7070_16030"/>
<evidence type="ECO:0000256" key="1">
    <source>
        <dbReference type="SAM" id="MobiDB-lite"/>
    </source>
</evidence>
<dbReference type="Proteomes" id="UP000501058">
    <property type="component" value="Chromosome"/>
</dbReference>